<sequence length="62" mass="6615">MIREGIAGLLAIAAIMAAGCGMPRYVGIGCSDAPFPIQFAGERWRLETDECARIAPIVSTFE</sequence>
<evidence type="ECO:0000313" key="1">
    <source>
        <dbReference type="EMBL" id="AOR76523.1"/>
    </source>
</evidence>
<dbReference type="PROSITE" id="PS51257">
    <property type="entry name" value="PROKAR_LIPOPROTEIN"/>
    <property type="match status" value="1"/>
</dbReference>
<dbReference type="AlphaFoldDB" id="A0A1D8A2Z3"/>
<dbReference type="KEGG" id="nre:BES08_07035"/>
<dbReference type="EMBL" id="CP017075">
    <property type="protein sequence ID" value="AOR76523.1"/>
    <property type="molecule type" value="Genomic_DNA"/>
</dbReference>
<evidence type="ECO:0000313" key="2">
    <source>
        <dbReference type="Proteomes" id="UP000094626"/>
    </source>
</evidence>
<dbReference type="RefSeq" id="WP_069707934.1">
    <property type="nucleotide sequence ID" value="NZ_CP017075.1"/>
</dbReference>
<name>A0A1D8A2Z3_9SPHN</name>
<proteinExistence type="predicted"/>
<protein>
    <recommendedName>
        <fullName evidence="3">Lipoprotein</fullName>
    </recommendedName>
</protein>
<keyword evidence="2" id="KW-1185">Reference proteome</keyword>
<organism evidence="1 2">
    <name type="scientific">Novosphingobium resinovorum</name>
    <dbReference type="NCBI Taxonomy" id="158500"/>
    <lineage>
        <taxon>Bacteria</taxon>
        <taxon>Pseudomonadati</taxon>
        <taxon>Pseudomonadota</taxon>
        <taxon>Alphaproteobacteria</taxon>
        <taxon>Sphingomonadales</taxon>
        <taxon>Sphingomonadaceae</taxon>
        <taxon>Novosphingobium</taxon>
    </lineage>
</organism>
<dbReference type="Proteomes" id="UP000094626">
    <property type="component" value="Chromosome"/>
</dbReference>
<evidence type="ECO:0008006" key="3">
    <source>
        <dbReference type="Google" id="ProtNLM"/>
    </source>
</evidence>
<gene>
    <name evidence="1" type="ORF">BES08_07035</name>
</gene>
<accession>A0A1D8A2Z3</accession>
<reference evidence="2" key="1">
    <citation type="journal article" date="2017" name="J. Biotechnol.">
        <title>Complete genome sequence of Novosphingobium resinovorum SA1, a versatile xenobiotic-degrading bacterium capable of utilizing sulfanilic acid.</title>
        <authorList>
            <person name="Hegedus B."/>
            <person name="Kos P.B."/>
            <person name="Balint B."/>
            <person name="Maroti G."/>
            <person name="Gan H.M."/>
            <person name="Perei K."/>
            <person name="Rakhely G."/>
        </authorList>
    </citation>
    <scope>NUCLEOTIDE SEQUENCE [LARGE SCALE GENOMIC DNA]</scope>
    <source>
        <strain evidence="2">SA1</strain>
    </source>
</reference>